<proteinExistence type="predicted"/>
<comment type="caution">
    <text evidence="1">The sequence shown here is derived from an EMBL/GenBank/DDBJ whole genome shotgun (WGS) entry which is preliminary data.</text>
</comment>
<dbReference type="EMBL" id="BPLR01020282">
    <property type="protein sequence ID" value="GIX76744.1"/>
    <property type="molecule type" value="Genomic_DNA"/>
</dbReference>
<protein>
    <submittedName>
        <fullName evidence="1">Uncharacterized protein</fullName>
    </submittedName>
</protein>
<name>A0AAV4MXY5_CAEEX</name>
<accession>A0AAV4MXY5</accession>
<evidence type="ECO:0000313" key="2">
    <source>
        <dbReference type="Proteomes" id="UP001054945"/>
    </source>
</evidence>
<dbReference type="Proteomes" id="UP001054945">
    <property type="component" value="Unassembled WGS sequence"/>
</dbReference>
<dbReference type="AlphaFoldDB" id="A0AAV4MXY5"/>
<evidence type="ECO:0000313" key="1">
    <source>
        <dbReference type="EMBL" id="GIX76744.1"/>
    </source>
</evidence>
<sequence length="71" mass="7931">MARRDRRADLIEEAGPRAGCKQNHRHVGMTTMEPVLFTGLSPSKIAYLTQSAREGMMGGDKKIECRKQNAQ</sequence>
<keyword evidence="2" id="KW-1185">Reference proteome</keyword>
<organism evidence="1 2">
    <name type="scientific">Caerostris extrusa</name>
    <name type="common">Bark spider</name>
    <name type="synonym">Caerostris bankana</name>
    <dbReference type="NCBI Taxonomy" id="172846"/>
    <lineage>
        <taxon>Eukaryota</taxon>
        <taxon>Metazoa</taxon>
        <taxon>Ecdysozoa</taxon>
        <taxon>Arthropoda</taxon>
        <taxon>Chelicerata</taxon>
        <taxon>Arachnida</taxon>
        <taxon>Araneae</taxon>
        <taxon>Araneomorphae</taxon>
        <taxon>Entelegynae</taxon>
        <taxon>Araneoidea</taxon>
        <taxon>Araneidae</taxon>
        <taxon>Caerostris</taxon>
    </lineage>
</organism>
<reference evidence="1 2" key="1">
    <citation type="submission" date="2021-06" db="EMBL/GenBank/DDBJ databases">
        <title>Caerostris extrusa draft genome.</title>
        <authorList>
            <person name="Kono N."/>
            <person name="Arakawa K."/>
        </authorList>
    </citation>
    <scope>NUCLEOTIDE SEQUENCE [LARGE SCALE GENOMIC DNA]</scope>
</reference>
<gene>
    <name evidence="1" type="ORF">CEXT_252581</name>
</gene>